<dbReference type="RefSeq" id="WP_063697937.1">
    <property type="nucleotide sequence ID" value="NZ_LUUB01000034.1"/>
</dbReference>
<evidence type="ECO:0000313" key="1">
    <source>
        <dbReference type="EMBL" id="OAF13650.1"/>
    </source>
</evidence>
<dbReference type="AlphaFoldDB" id="A0A176Z172"/>
<gene>
    <name evidence="1" type="ORF">AYJ54_43820</name>
</gene>
<accession>A0A176Z172</accession>
<keyword evidence="2" id="KW-1185">Reference proteome</keyword>
<dbReference type="Proteomes" id="UP000076959">
    <property type="component" value="Unassembled WGS sequence"/>
</dbReference>
<comment type="caution">
    <text evidence="1">The sequence shown here is derived from an EMBL/GenBank/DDBJ whole genome shotgun (WGS) entry which is preliminary data.</text>
</comment>
<dbReference type="EMBL" id="LUUB01000034">
    <property type="protein sequence ID" value="OAF13650.1"/>
    <property type="molecule type" value="Genomic_DNA"/>
</dbReference>
<protein>
    <submittedName>
        <fullName evidence="1">Uncharacterized protein</fullName>
    </submittedName>
</protein>
<reference evidence="1 2" key="1">
    <citation type="submission" date="2016-03" db="EMBL/GenBank/DDBJ databases">
        <title>Draft Genome Sequence of the Strain BR 10245 (Bradyrhizobium sp.) isolated from nodules of Centrolobium paraense.</title>
        <authorList>
            <person name="Simoes-Araujo J.L.Sr."/>
            <person name="Barauna A.C."/>
            <person name="Silva K."/>
            <person name="Zilli J.E."/>
        </authorList>
    </citation>
    <scope>NUCLEOTIDE SEQUENCE [LARGE SCALE GENOMIC DNA]</scope>
    <source>
        <strain evidence="1 2">BR 10245</strain>
    </source>
</reference>
<sequence>MVDIMSILSTAYKSNVLSSTTSSSKYVAVDSTLYQGNWTGTYADGKTFSLNISSVDGFRAQIHYQSGGTSQYQQVLIKDSSFRFGNTKFTLAGSGKAQIKNVVTDPATGSNYLDTAVATRAT</sequence>
<name>A0A176Z172_9BRAD</name>
<organism evidence="1 2">
    <name type="scientific">Bradyrhizobium centrolobii</name>
    <dbReference type="NCBI Taxonomy" id="1505087"/>
    <lineage>
        <taxon>Bacteria</taxon>
        <taxon>Pseudomonadati</taxon>
        <taxon>Pseudomonadota</taxon>
        <taxon>Alphaproteobacteria</taxon>
        <taxon>Hyphomicrobiales</taxon>
        <taxon>Nitrobacteraceae</taxon>
        <taxon>Bradyrhizobium</taxon>
    </lineage>
</organism>
<proteinExistence type="predicted"/>
<evidence type="ECO:0000313" key="2">
    <source>
        <dbReference type="Proteomes" id="UP000076959"/>
    </source>
</evidence>
<dbReference type="STRING" id="1505087.AYJ54_43820"/>
<dbReference type="OrthoDB" id="8235366at2"/>